<name>E2S6M8_9CORY</name>
<feature type="transmembrane region" description="Helical" evidence="6">
    <location>
        <begin position="93"/>
        <end position="120"/>
    </location>
</feature>
<keyword evidence="4 6" id="KW-1133">Transmembrane helix</keyword>
<feature type="transmembrane region" description="Helical" evidence="6">
    <location>
        <begin position="135"/>
        <end position="152"/>
    </location>
</feature>
<dbReference type="GO" id="GO:0022857">
    <property type="term" value="F:transmembrane transporter activity"/>
    <property type="evidence" value="ECO:0007669"/>
    <property type="project" value="InterPro"/>
</dbReference>
<feature type="transmembrane region" description="Helical" evidence="6">
    <location>
        <begin position="414"/>
        <end position="434"/>
    </location>
</feature>
<protein>
    <submittedName>
        <fullName evidence="7">Amino acid permease</fullName>
    </submittedName>
</protein>
<feature type="transmembrane region" description="Helical" evidence="6">
    <location>
        <begin position="52"/>
        <end position="72"/>
    </location>
</feature>
<feature type="transmembrane region" description="Helical" evidence="6">
    <location>
        <begin position="245"/>
        <end position="264"/>
    </location>
</feature>
<reference evidence="7 8" key="1">
    <citation type="submission" date="2010-08" db="EMBL/GenBank/DDBJ databases">
        <authorList>
            <person name="Muzny D."/>
            <person name="Qin X."/>
            <person name="Buhay C."/>
            <person name="Dugan-Rocha S."/>
            <person name="Ding Y."/>
            <person name="Chen G."/>
            <person name="Hawes A."/>
            <person name="Holder M."/>
            <person name="Jhangiani S."/>
            <person name="Johnson A."/>
            <person name="Khan Z."/>
            <person name="Li Z."/>
            <person name="Liu W."/>
            <person name="Liu X."/>
            <person name="Perez L."/>
            <person name="Shen H."/>
            <person name="Wang Q."/>
            <person name="Watt J."/>
            <person name="Xi L."/>
            <person name="Xin Y."/>
            <person name="Zhou J."/>
            <person name="Deng J."/>
            <person name="Jiang H."/>
            <person name="Liu Y."/>
            <person name="Qu J."/>
            <person name="Song X.-Z."/>
            <person name="Zhang L."/>
            <person name="Villasana D."/>
            <person name="Johnson A."/>
            <person name="Liu J."/>
            <person name="Liyanage D."/>
            <person name="Lorensuhewa L."/>
            <person name="Robinson T."/>
            <person name="Song A."/>
            <person name="Song B.-B."/>
            <person name="Dinh H."/>
            <person name="Thornton R."/>
            <person name="Coyle M."/>
            <person name="Francisco L."/>
            <person name="Jackson L."/>
            <person name="Javaid M."/>
            <person name="Korchina V."/>
            <person name="Kovar C."/>
            <person name="Mata R."/>
            <person name="Mathew T."/>
            <person name="Ngo R."/>
            <person name="Nguyen L."/>
            <person name="Nguyen N."/>
            <person name="Okwuonu G."/>
            <person name="Ongeri F."/>
            <person name="Pham C."/>
            <person name="Simmons D."/>
            <person name="Wilczek-Boney K."/>
            <person name="Hale W."/>
            <person name="Jakkamsetti A."/>
            <person name="Pham P."/>
            <person name="Ruth R."/>
            <person name="San Lucas F."/>
            <person name="Warren J."/>
            <person name="Zhang J."/>
            <person name="Zhao Z."/>
            <person name="Zhou C."/>
            <person name="Zhu D."/>
            <person name="Lee S."/>
            <person name="Bess C."/>
            <person name="Blankenburg K."/>
            <person name="Forbes L."/>
            <person name="Fu Q."/>
            <person name="Gubbala S."/>
            <person name="Hirani K."/>
            <person name="Jayaseelan J.C."/>
            <person name="Lara F."/>
            <person name="Munidasa M."/>
            <person name="Palculict T."/>
            <person name="Patil S."/>
            <person name="Pu L.-L."/>
            <person name="Saada N."/>
            <person name="Tang L."/>
            <person name="Weissenberger G."/>
            <person name="Zhu Y."/>
            <person name="Hemphill L."/>
            <person name="Shang Y."/>
            <person name="Youmans B."/>
            <person name="Ayvaz T."/>
            <person name="Ross M."/>
            <person name="Santibanez J."/>
            <person name="Aqrawi P."/>
            <person name="Gross S."/>
            <person name="Joshi V."/>
            <person name="Fowler G."/>
            <person name="Nazareth L."/>
            <person name="Reid J."/>
            <person name="Worley K."/>
            <person name="Petrosino J."/>
            <person name="Highlander S."/>
            <person name="Gibbs R."/>
        </authorList>
    </citation>
    <scope>NUCLEOTIDE SEQUENCE [LARGE SCALE GENOMIC DNA]</scope>
    <source>
        <strain evidence="7 8">ATCC 33035</strain>
    </source>
</reference>
<dbReference type="AlphaFoldDB" id="E2S6M8"/>
<feature type="transmembrane region" description="Helical" evidence="6">
    <location>
        <begin position="374"/>
        <end position="402"/>
    </location>
</feature>
<keyword evidence="3 6" id="KW-0812">Transmembrane</keyword>
<dbReference type="RefSeq" id="WP_005324336.1">
    <property type="nucleotide sequence ID" value="NZ_GL542876.1"/>
</dbReference>
<evidence type="ECO:0000313" key="7">
    <source>
        <dbReference type="EMBL" id="EFQ79670.1"/>
    </source>
</evidence>
<dbReference type="GO" id="GO:0005886">
    <property type="term" value="C:plasma membrane"/>
    <property type="evidence" value="ECO:0007669"/>
    <property type="project" value="UniProtKB-SubCell"/>
</dbReference>
<sequence>MASSPMNSPPASRKTLSTWEVTAISVGFMGPVMAMSLNGIGVAGLVGKAVPFAFAVAFAGTLFVAYAFVRLLQRVTHAGSVYALAGITVGPKSGFFSGFALLGTYIFMTTCILGACSVFFEAMLQELGVPVPTSIWLLIPIVISGAGLYLNLRNSSAAARVTLAIGFAGIVAMVVLSVVILFQVAKGTSPVSASLDFQSLTPAGNSWSAIMTASVFAFLSWAGFESGSSLGEETADPKRTVPRSLLLAVITGGVLYVFVMFAQVNGFGTDGKGVETFAESSSTLTQLSSIYIGQWFSVLISVIAFAVAFGAFLSSSTATSRLIHTLSRDGFGPSTFTKRDPITFIPKSAVWATNIIGLCLALALGATGQSSVEIYYWYATIATLCMVVAYGMASVGAIKYIMEKESTIPRWESIFPFLALGYLVYVYFIQVLGQEPPYSYFPWISGVWCLLGLIIVLTNPRLAKQIGQKLTKEDIE</sequence>
<gene>
    <name evidence="7" type="ORF">HMPREF0305_12180</name>
</gene>
<dbReference type="PANTHER" id="PTHR42770">
    <property type="entry name" value="AMINO ACID TRANSPORTER-RELATED"/>
    <property type="match status" value="1"/>
</dbReference>
<evidence type="ECO:0000256" key="6">
    <source>
        <dbReference type="SAM" id="Phobius"/>
    </source>
</evidence>
<dbReference type="OrthoDB" id="9762947at2"/>
<evidence type="ECO:0000256" key="5">
    <source>
        <dbReference type="ARBA" id="ARBA00023136"/>
    </source>
</evidence>
<comment type="subcellular location">
    <subcellularLocation>
        <location evidence="1">Cell membrane</location>
        <topology evidence="1">Multi-pass membrane protein</topology>
    </subcellularLocation>
</comment>
<proteinExistence type="predicted"/>
<dbReference type="Proteomes" id="UP000003020">
    <property type="component" value="Unassembled WGS sequence"/>
</dbReference>
<feature type="transmembrane region" description="Helical" evidence="6">
    <location>
        <begin position="21"/>
        <end position="46"/>
    </location>
</feature>
<accession>E2S6M8</accession>
<feature type="transmembrane region" description="Helical" evidence="6">
    <location>
        <begin position="292"/>
        <end position="313"/>
    </location>
</feature>
<feature type="transmembrane region" description="Helical" evidence="6">
    <location>
        <begin position="440"/>
        <end position="459"/>
    </location>
</feature>
<evidence type="ECO:0000256" key="3">
    <source>
        <dbReference type="ARBA" id="ARBA00022692"/>
    </source>
</evidence>
<keyword evidence="8" id="KW-1185">Reference proteome</keyword>
<dbReference type="eggNOG" id="COG0531">
    <property type="taxonomic scope" value="Bacteria"/>
</dbReference>
<keyword evidence="2" id="KW-1003">Cell membrane</keyword>
<dbReference type="HOGENOM" id="CLU_007946_20_2_11"/>
<comment type="caution">
    <text evidence="7">The sequence shown here is derived from an EMBL/GenBank/DDBJ whole genome shotgun (WGS) entry which is preliminary data.</text>
</comment>
<organism evidence="7 8">
    <name type="scientific">Corynebacterium pseudogenitalium ATCC 33035</name>
    <dbReference type="NCBI Taxonomy" id="525264"/>
    <lineage>
        <taxon>Bacteria</taxon>
        <taxon>Bacillati</taxon>
        <taxon>Actinomycetota</taxon>
        <taxon>Actinomycetes</taxon>
        <taxon>Mycobacteriales</taxon>
        <taxon>Corynebacteriaceae</taxon>
        <taxon>Corynebacterium</taxon>
    </lineage>
</organism>
<dbReference type="PIRSF" id="PIRSF006060">
    <property type="entry name" value="AA_transporter"/>
    <property type="match status" value="1"/>
</dbReference>
<dbReference type="Gene3D" id="1.20.1740.10">
    <property type="entry name" value="Amino acid/polyamine transporter I"/>
    <property type="match status" value="1"/>
</dbReference>
<keyword evidence="5 6" id="KW-0472">Membrane</keyword>
<feature type="transmembrane region" description="Helical" evidence="6">
    <location>
        <begin position="205"/>
        <end position="224"/>
    </location>
</feature>
<dbReference type="InterPro" id="IPR002293">
    <property type="entry name" value="AA/rel_permease1"/>
</dbReference>
<dbReference type="EMBL" id="ABYQ02000014">
    <property type="protein sequence ID" value="EFQ79670.1"/>
    <property type="molecule type" value="Genomic_DNA"/>
</dbReference>
<evidence type="ECO:0000256" key="1">
    <source>
        <dbReference type="ARBA" id="ARBA00004651"/>
    </source>
</evidence>
<feature type="transmembrane region" description="Helical" evidence="6">
    <location>
        <begin position="348"/>
        <end position="368"/>
    </location>
</feature>
<dbReference type="InterPro" id="IPR050367">
    <property type="entry name" value="APC_superfamily"/>
</dbReference>
<feature type="transmembrane region" description="Helical" evidence="6">
    <location>
        <begin position="164"/>
        <end position="185"/>
    </location>
</feature>
<dbReference type="Pfam" id="PF13520">
    <property type="entry name" value="AA_permease_2"/>
    <property type="match status" value="1"/>
</dbReference>
<evidence type="ECO:0000313" key="8">
    <source>
        <dbReference type="Proteomes" id="UP000003020"/>
    </source>
</evidence>
<evidence type="ECO:0000256" key="2">
    <source>
        <dbReference type="ARBA" id="ARBA00022475"/>
    </source>
</evidence>
<evidence type="ECO:0000256" key="4">
    <source>
        <dbReference type="ARBA" id="ARBA00022989"/>
    </source>
</evidence>
<dbReference type="PANTHER" id="PTHR42770:SF16">
    <property type="entry name" value="AMINO ACID PERMEASE"/>
    <property type="match status" value="1"/>
</dbReference>